<dbReference type="EMBL" id="JAFNEN010000043">
    <property type="protein sequence ID" value="KAG8198128.1"/>
    <property type="molecule type" value="Genomic_DNA"/>
</dbReference>
<protein>
    <submittedName>
        <fullName evidence="2">Uncharacterized protein</fullName>
    </submittedName>
</protein>
<evidence type="ECO:0000313" key="2">
    <source>
        <dbReference type="EMBL" id="KAG8198128.1"/>
    </source>
</evidence>
<organism evidence="2 3">
    <name type="scientific">Oedothorax gibbosus</name>
    <dbReference type="NCBI Taxonomy" id="931172"/>
    <lineage>
        <taxon>Eukaryota</taxon>
        <taxon>Metazoa</taxon>
        <taxon>Ecdysozoa</taxon>
        <taxon>Arthropoda</taxon>
        <taxon>Chelicerata</taxon>
        <taxon>Arachnida</taxon>
        <taxon>Araneae</taxon>
        <taxon>Araneomorphae</taxon>
        <taxon>Entelegynae</taxon>
        <taxon>Araneoidea</taxon>
        <taxon>Linyphiidae</taxon>
        <taxon>Erigoninae</taxon>
        <taxon>Oedothorax</taxon>
    </lineage>
</organism>
<sequence length="147" mass="17110">MPMRVSTVIKLKKWPIFIFGVVIQEHNMENLDPFPSTLAYLASISYFTFQGRKSFQALNNHKRSHVKKSQMSHSSMIFSEIPKNDSPPSSTISSREKLHKWEGEKREKFSDRALKKKKKEETWIFLLSFLRTLGCRFQSSAVIVGTR</sequence>
<feature type="region of interest" description="Disordered" evidence="1">
    <location>
        <begin position="79"/>
        <end position="111"/>
    </location>
</feature>
<dbReference type="Proteomes" id="UP000827092">
    <property type="component" value="Unassembled WGS sequence"/>
</dbReference>
<feature type="compositionally biased region" description="Basic and acidic residues" evidence="1">
    <location>
        <begin position="94"/>
        <end position="111"/>
    </location>
</feature>
<gene>
    <name evidence="2" type="ORF">JTE90_006881</name>
</gene>
<dbReference type="AlphaFoldDB" id="A0AAV6VPY7"/>
<evidence type="ECO:0000256" key="1">
    <source>
        <dbReference type="SAM" id="MobiDB-lite"/>
    </source>
</evidence>
<accession>A0AAV6VPY7</accession>
<comment type="caution">
    <text evidence="2">The sequence shown here is derived from an EMBL/GenBank/DDBJ whole genome shotgun (WGS) entry which is preliminary data.</text>
</comment>
<evidence type="ECO:0000313" key="3">
    <source>
        <dbReference type="Proteomes" id="UP000827092"/>
    </source>
</evidence>
<keyword evidence="3" id="KW-1185">Reference proteome</keyword>
<name>A0AAV6VPY7_9ARAC</name>
<reference evidence="2 3" key="1">
    <citation type="journal article" date="2022" name="Nat. Ecol. Evol.">
        <title>A masculinizing supergene underlies an exaggerated male reproductive morph in a spider.</title>
        <authorList>
            <person name="Hendrickx F."/>
            <person name="De Corte Z."/>
            <person name="Sonet G."/>
            <person name="Van Belleghem S.M."/>
            <person name="Kostlbacher S."/>
            <person name="Vangestel C."/>
        </authorList>
    </citation>
    <scope>NUCLEOTIDE SEQUENCE [LARGE SCALE GENOMIC DNA]</scope>
    <source>
        <strain evidence="2">W744_W776</strain>
    </source>
</reference>
<proteinExistence type="predicted"/>